<evidence type="ECO:0000313" key="3">
    <source>
        <dbReference type="WBParaSite" id="PgR085_g031_t20"/>
    </source>
</evidence>
<sequence>MACKKQPRIKNEPKYFQSSFLYNMKKSISGNDATLCMKYLIYVQHHTLYRQYLLVFSYPT</sequence>
<dbReference type="AlphaFoldDB" id="A0A915C3P5"/>
<proteinExistence type="predicted"/>
<accession>A0A915C3P5</accession>
<evidence type="ECO:0000313" key="1">
    <source>
        <dbReference type="Proteomes" id="UP000887569"/>
    </source>
</evidence>
<dbReference type="WBParaSite" id="PgR085_g031_t19">
    <property type="protein sequence ID" value="PgR085_g031_t19"/>
    <property type="gene ID" value="PgR085_g031"/>
</dbReference>
<keyword evidence="1" id="KW-1185">Reference proteome</keyword>
<evidence type="ECO:0000313" key="2">
    <source>
        <dbReference type="WBParaSite" id="PgR085_g031_t19"/>
    </source>
</evidence>
<protein>
    <submittedName>
        <fullName evidence="2 3">C-CAP/cofactor C-like domain-containing protein</fullName>
    </submittedName>
</protein>
<dbReference type="Proteomes" id="UP000887569">
    <property type="component" value="Unplaced"/>
</dbReference>
<dbReference type="WBParaSite" id="PgR085_g031_t20">
    <property type="protein sequence ID" value="PgR085_g031_t20"/>
    <property type="gene ID" value="PgR085_g031"/>
</dbReference>
<organism evidence="1 2">
    <name type="scientific">Parascaris univalens</name>
    <name type="common">Nematode worm</name>
    <dbReference type="NCBI Taxonomy" id="6257"/>
    <lineage>
        <taxon>Eukaryota</taxon>
        <taxon>Metazoa</taxon>
        <taxon>Ecdysozoa</taxon>
        <taxon>Nematoda</taxon>
        <taxon>Chromadorea</taxon>
        <taxon>Rhabditida</taxon>
        <taxon>Spirurina</taxon>
        <taxon>Ascaridomorpha</taxon>
        <taxon>Ascaridoidea</taxon>
        <taxon>Ascarididae</taxon>
        <taxon>Parascaris</taxon>
    </lineage>
</organism>
<reference evidence="2 3" key="1">
    <citation type="submission" date="2022-11" db="UniProtKB">
        <authorList>
            <consortium name="WormBaseParasite"/>
        </authorList>
    </citation>
    <scope>IDENTIFICATION</scope>
</reference>
<name>A0A915C3P5_PARUN</name>